<dbReference type="EMBL" id="JADCNL010000005">
    <property type="protein sequence ID" value="KAG0480157.1"/>
    <property type="molecule type" value="Genomic_DNA"/>
</dbReference>
<dbReference type="SUPFAM" id="SSF47862">
    <property type="entry name" value="Saposin"/>
    <property type="match status" value="2"/>
</dbReference>
<keyword evidence="1" id="KW-1015">Disulfide bond</keyword>
<evidence type="ECO:0000256" key="2">
    <source>
        <dbReference type="ARBA" id="ARBA00023180"/>
    </source>
</evidence>
<evidence type="ECO:0000256" key="1">
    <source>
        <dbReference type="ARBA" id="ARBA00023157"/>
    </source>
</evidence>
<feature type="chain" id="PRO_5032715257" description="Saposin B-type domain-containing protein" evidence="3">
    <location>
        <begin position="27"/>
        <end position="232"/>
    </location>
</feature>
<name>A0A835UZT3_VANPL</name>
<protein>
    <recommendedName>
        <fullName evidence="4">Saposin B-type domain-containing protein</fullName>
    </recommendedName>
</protein>
<comment type="caution">
    <text evidence="5">The sequence shown here is derived from an EMBL/GenBank/DDBJ whole genome shotgun (WGS) entry which is preliminary data.</text>
</comment>
<feature type="domain" description="Saposin B-type" evidence="4">
    <location>
        <begin position="141"/>
        <end position="220"/>
    </location>
</feature>
<evidence type="ECO:0000259" key="4">
    <source>
        <dbReference type="PROSITE" id="PS50015"/>
    </source>
</evidence>
<evidence type="ECO:0000313" key="5">
    <source>
        <dbReference type="EMBL" id="KAG0480157.1"/>
    </source>
</evidence>
<feature type="signal peptide" evidence="3">
    <location>
        <begin position="1"/>
        <end position="26"/>
    </location>
</feature>
<keyword evidence="6" id="KW-1185">Reference proteome</keyword>
<dbReference type="PROSITE" id="PS50015">
    <property type="entry name" value="SAP_B"/>
    <property type="match status" value="1"/>
</dbReference>
<dbReference type="PANTHER" id="PTHR11480:SF87">
    <property type="entry name" value="PROSAPOSIN-LIKE"/>
    <property type="match status" value="1"/>
</dbReference>
<dbReference type="InterPro" id="IPR008139">
    <property type="entry name" value="SaposinB_dom"/>
</dbReference>
<reference evidence="5 6" key="1">
    <citation type="journal article" date="2020" name="Nat. Food">
        <title>A phased Vanilla planifolia genome enables genetic improvement of flavour and production.</title>
        <authorList>
            <person name="Hasing T."/>
            <person name="Tang H."/>
            <person name="Brym M."/>
            <person name="Khazi F."/>
            <person name="Huang T."/>
            <person name="Chambers A.H."/>
        </authorList>
    </citation>
    <scope>NUCLEOTIDE SEQUENCE [LARGE SCALE GENOMIC DNA]</scope>
    <source>
        <tissue evidence="5">Leaf</tissue>
    </source>
</reference>
<dbReference type="InterPro" id="IPR051428">
    <property type="entry name" value="Sphingo_Act-Surfact_Prot"/>
</dbReference>
<dbReference type="SMART" id="SM00741">
    <property type="entry name" value="SapB"/>
    <property type="match status" value="2"/>
</dbReference>
<organism evidence="5 6">
    <name type="scientific">Vanilla planifolia</name>
    <name type="common">Vanilla</name>
    <dbReference type="NCBI Taxonomy" id="51239"/>
    <lineage>
        <taxon>Eukaryota</taxon>
        <taxon>Viridiplantae</taxon>
        <taxon>Streptophyta</taxon>
        <taxon>Embryophyta</taxon>
        <taxon>Tracheophyta</taxon>
        <taxon>Spermatophyta</taxon>
        <taxon>Magnoliopsida</taxon>
        <taxon>Liliopsida</taxon>
        <taxon>Asparagales</taxon>
        <taxon>Orchidaceae</taxon>
        <taxon>Vanilloideae</taxon>
        <taxon>Vanilleae</taxon>
        <taxon>Vanilla</taxon>
    </lineage>
</organism>
<dbReference type="Pfam" id="PF03489">
    <property type="entry name" value="SapB_2"/>
    <property type="match status" value="1"/>
</dbReference>
<proteinExistence type="predicted"/>
<dbReference type="InterPro" id="IPR011001">
    <property type="entry name" value="Saposin-like"/>
</dbReference>
<sequence length="232" mass="26708">MASIQVKMETTWVSLFIALLIPMVFADTMYSIVPMLKPEGDSRCNSCLEASRKAERALNGMKLLEQFDVLSTQVCHALPAKFEAQCLNKSKMEIARTESSMKELFHQNSLCISTGMCSEQVILQEMEEIFAESKIPPDFEDETDCMFCRRAVRGLLSKLRQPKMRTKIFEALIEYCEESEDNEDQCKKTVHRYGPTVLAKLEKLKSADLCLMMSMCTENEYIKIIYCFKYTF</sequence>
<gene>
    <name evidence="5" type="ORF">HPP92_011015</name>
</gene>
<dbReference type="AlphaFoldDB" id="A0A835UZT3"/>
<dbReference type="Gene3D" id="1.10.225.10">
    <property type="entry name" value="Saposin-like"/>
    <property type="match status" value="2"/>
</dbReference>
<evidence type="ECO:0000256" key="3">
    <source>
        <dbReference type="SAM" id="SignalP"/>
    </source>
</evidence>
<dbReference type="PANTHER" id="PTHR11480">
    <property type="entry name" value="SAPOSIN-RELATED"/>
    <property type="match status" value="1"/>
</dbReference>
<dbReference type="InterPro" id="IPR008138">
    <property type="entry name" value="SapB_2"/>
</dbReference>
<dbReference type="Proteomes" id="UP000636800">
    <property type="component" value="Chromosome 5"/>
</dbReference>
<dbReference type="OrthoDB" id="2143914at2759"/>
<keyword evidence="2" id="KW-0325">Glycoprotein</keyword>
<accession>A0A835UZT3</accession>
<evidence type="ECO:0000313" key="6">
    <source>
        <dbReference type="Proteomes" id="UP000636800"/>
    </source>
</evidence>
<keyword evidence="3" id="KW-0732">Signal</keyword>